<feature type="coiled-coil region" evidence="1">
    <location>
        <begin position="197"/>
        <end position="262"/>
    </location>
</feature>
<evidence type="ECO:0000256" key="2">
    <source>
        <dbReference type="SAM" id="MobiDB-lite"/>
    </source>
</evidence>
<dbReference type="SMART" id="SM00546">
    <property type="entry name" value="CUE"/>
    <property type="match status" value="1"/>
</dbReference>
<keyword evidence="5" id="KW-1185">Reference proteome</keyword>
<dbReference type="PROSITE" id="PS51140">
    <property type="entry name" value="CUE"/>
    <property type="match status" value="1"/>
</dbReference>
<dbReference type="Gene3D" id="1.10.8.10">
    <property type="entry name" value="DNA helicase RuvA subunit, C-terminal domain"/>
    <property type="match status" value="1"/>
</dbReference>
<gene>
    <name evidence="4" type="ORF">LUZ63_003392</name>
</gene>
<proteinExistence type="predicted"/>
<evidence type="ECO:0000256" key="1">
    <source>
        <dbReference type="SAM" id="Coils"/>
    </source>
</evidence>
<dbReference type="GO" id="GO:0043130">
    <property type="term" value="F:ubiquitin binding"/>
    <property type="evidence" value="ECO:0007669"/>
    <property type="project" value="InterPro"/>
</dbReference>
<feature type="region of interest" description="Disordered" evidence="2">
    <location>
        <begin position="1"/>
        <end position="47"/>
    </location>
</feature>
<keyword evidence="1" id="KW-0175">Coiled coil</keyword>
<evidence type="ECO:0000259" key="3">
    <source>
        <dbReference type="PROSITE" id="PS51140"/>
    </source>
</evidence>
<dbReference type="Proteomes" id="UP001151287">
    <property type="component" value="Unassembled WGS sequence"/>
</dbReference>
<accession>A0A9Q0D0L6</accession>
<evidence type="ECO:0000313" key="5">
    <source>
        <dbReference type="Proteomes" id="UP001151287"/>
    </source>
</evidence>
<dbReference type="OrthoDB" id="440455at2759"/>
<comment type="caution">
    <text evidence="4">The sequence shown here is derived from an EMBL/GenBank/DDBJ whole genome shotgun (WGS) entry which is preliminary data.</text>
</comment>
<dbReference type="Pfam" id="PF02845">
    <property type="entry name" value="CUE"/>
    <property type="match status" value="1"/>
</dbReference>
<dbReference type="PANTHER" id="PTHR31245">
    <property type="entry name" value="UBIQUITIN SYSTEM COMPONENT CUE PROTEIN"/>
    <property type="match status" value="1"/>
</dbReference>
<evidence type="ECO:0000313" key="4">
    <source>
        <dbReference type="EMBL" id="KAJ1703613.1"/>
    </source>
</evidence>
<dbReference type="PANTHER" id="PTHR31245:SF1">
    <property type="entry name" value="UBIQUITIN SYSTEM COMPONENT CUE PROTEIN"/>
    <property type="match status" value="1"/>
</dbReference>
<reference evidence="4" key="1">
    <citation type="journal article" date="2022" name="Cell">
        <title>Repeat-based holocentromeres influence genome architecture and karyotype evolution.</title>
        <authorList>
            <person name="Hofstatter P.G."/>
            <person name="Thangavel G."/>
            <person name="Lux T."/>
            <person name="Neumann P."/>
            <person name="Vondrak T."/>
            <person name="Novak P."/>
            <person name="Zhang M."/>
            <person name="Costa L."/>
            <person name="Castellani M."/>
            <person name="Scott A."/>
            <person name="Toegelov H."/>
            <person name="Fuchs J."/>
            <person name="Mata-Sucre Y."/>
            <person name="Dias Y."/>
            <person name="Vanzela A.L.L."/>
            <person name="Huettel B."/>
            <person name="Almeida C.C.S."/>
            <person name="Simkova H."/>
            <person name="Souza G."/>
            <person name="Pedrosa-Harand A."/>
            <person name="Macas J."/>
            <person name="Mayer K.F.X."/>
            <person name="Houben A."/>
            <person name="Marques A."/>
        </authorList>
    </citation>
    <scope>NUCLEOTIDE SEQUENCE</scope>
    <source>
        <strain evidence="4">RhyBre1mFocal</strain>
    </source>
</reference>
<name>A0A9Q0D0L6_9POAL</name>
<protein>
    <recommendedName>
        <fullName evidence="3">CUE domain-containing protein</fullName>
    </recommendedName>
</protein>
<feature type="domain" description="CUE" evidence="3">
    <location>
        <begin position="60"/>
        <end position="103"/>
    </location>
</feature>
<sequence>MSALVVCGKRSSSSFFDEDSPQQILHSSSSSPSPSHQASKRARCGGASFSPPPAAAVGFSEAGSLLQLISLFPEMDPKILEEALEASGNDLETAIRNLYKLRLESSVADSSSNDHKFENGTSCMEGNKAFVDNGNMESTADQPSNGSNIPSHMSEWVELFVREMMSASNIDDARARASRAIEVFEKSVLQRAGVDAVENLHKENVMLKEQLENVLRENSILKRAVAIQHDRQKEFANTSEELSQLKQLVAQYQEQVRTLEINNYALTMHLRQAQQNNSIPGRFNPDVF</sequence>
<organism evidence="4 5">
    <name type="scientific">Rhynchospora breviuscula</name>
    <dbReference type="NCBI Taxonomy" id="2022672"/>
    <lineage>
        <taxon>Eukaryota</taxon>
        <taxon>Viridiplantae</taxon>
        <taxon>Streptophyta</taxon>
        <taxon>Embryophyta</taxon>
        <taxon>Tracheophyta</taxon>
        <taxon>Spermatophyta</taxon>
        <taxon>Magnoliopsida</taxon>
        <taxon>Liliopsida</taxon>
        <taxon>Poales</taxon>
        <taxon>Cyperaceae</taxon>
        <taxon>Cyperoideae</taxon>
        <taxon>Rhynchosporeae</taxon>
        <taxon>Rhynchospora</taxon>
    </lineage>
</organism>
<dbReference type="InterPro" id="IPR009060">
    <property type="entry name" value="UBA-like_sf"/>
</dbReference>
<dbReference type="EMBL" id="JAMQYH010000001">
    <property type="protein sequence ID" value="KAJ1703613.1"/>
    <property type="molecule type" value="Genomic_DNA"/>
</dbReference>
<dbReference type="InterPro" id="IPR003892">
    <property type="entry name" value="CUE"/>
</dbReference>
<dbReference type="CDD" id="cd14279">
    <property type="entry name" value="CUE"/>
    <property type="match status" value="1"/>
</dbReference>
<dbReference type="SUPFAM" id="SSF46934">
    <property type="entry name" value="UBA-like"/>
    <property type="match status" value="1"/>
</dbReference>
<feature type="compositionally biased region" description="Polar residues" evidence="2">
    <location>
        <begin position="10"/>
        <end position="26"/>
    </location>
</feature>
<dbReference type="AlphaFoldDB" id="A0A9Q0D0L6"/>